<dbReference type="EMBL" id="CP048836">
    <property type="protein sequence ID" value="QID16515.1"/>
    <property type="molecule type" value="Genomic_DNA"/>
</dbReference>
<dbReference type="RefSeq" id="WP_173763683.1">
    <property type="nucleotide sequence ID" value="NZ_CP048836.1"/>
</dbReference>
<name>A0A6C1B0T8_9RHOO</name>
<evidence type="ECO:0000313" key="5">
    <source>
        <dbReference type="Proteomes" id="UP000501991"/>
    </source>
</evidence>
<feature type="region of interest" description="Disordered" evidence="1">
    <location>
        <begin position="505"/>
        <end position="535"/>
    </location>
</feature>
<dbReference type="GO" id="GO:0016787">
    <property type="term" value="F:hydrolase activity"/>
    <property type="evidence" value="ECO:0007669"/>
    <property type="project" value="InterPro"/>
</dbReference>
<keyword evidence="2" id="KW-0732">Signal</keyword>
<evidence type="ECO:0000259" key="3">
    <source>
        <dbReference type="Pfam" id="PF00149"/>
    </source>
</evidence>
<evidence type="ECO:0000256" key="1">
    <source>
        <dbReference type="SAM" id="MobiDB-lite"/>
    </source>
</evidence>
<dbReference type="Proteomes" id="UP000501991">
    <property type="component" value="Chromosome"/>
</dbReference>
<dbReference type="Gene3D" id="3.60.21.10">
    <property type="match status" value="1"/>
</dbReference>
<organism evidence="4 5">
    <name type="scientific">Nitrogeniibacter mangrovi</name>
    <dbReference type="NCBI Taxonomy" id="2016596"/>
    <lineage>
        <taxon>Bacteria</taxon>
        <taxon>Pseudomonadati</taxon>
        <taxon>Pseudomonadota</taxon>
        <taxon>Betaproteobacteria</taxon>
        <taxon>Rhodocyclales</taxon>
        <taxon>Zoogloeaceae</taxon>
        <taxon>Nitrogeniibacter</taxon>
    </lineage>
</organism>
<dbReference type="Pfam" id="PF00149">
    <property type="entry name" value="Metallophos"/>
    <property type="match status" value="1"/>
</dbReference>
<dbReference type="InterPro" id="IPR029052">
    <property type="entry name" value="Metallo-depent_PP-like"/>
</dbReference>
<feature type="chain" id="PRO_5025388487" description="Calcineurin-like phosphoesterase domain-containing protein" evidence="2">
    <location>
        <begin position="27"/>
        <end position="795"/>
    </location>
</feature>
<accession>A0A6C1B0T8</accession>
<evidence type="ECO:0000256" key="2">
    <source>
        <dbReference type="SAM" id="SignalP"/>
    </source>
</evidence>
<dbReference type="SUPFAM" id="SSF56300">
    <property type="entry name" value="Metallo-dependent phosphatases"/>
    <property type="match status" value="1"/>
</dbReference>
<feature type="signal peptide" evidence="2">
    <location>
        <begin position="1"/>
        <end position="26"/>
    </location>
</feature>
<protein>
    <recommendedName>
        <fullName evidence="3">Calcineurin-like phosphoesterase domain-containing protein</fullName>
    </recommendedName>
</protein>
<dbReference type="InterPro" id="IPR051918">
    <property type="entry name" value="STPP_CPPED1"/>
</dbReference>
<keyword evidence="5" id="KW-1185">Reference proteome</keyword>
<sequence>MRRPRHPIAAMLAATLVSAGTVPAQAMEVTYAPYIQPGDASPRAHRDVKVIAWQTDETTPHPEAYRIEYGPTPLARQSARVNGRVVDDYLSADPSLPVPATASGAHVNYYATLTGLKYDTTYAYHVYGPGLPADGFHASFHTRKLGDRVAFQVVGDEGFFPTVPGSDPKRVINWEARIVHEMFEADTLDVPGAPDLPKPDFALNTGDNVYNLGTEGDYRDFWMPVWNNDVSSNETGAPYIRHIPYYIVAGNHDLGGTGSSANLLGTADAGRYSGNSGGGDALAYFNNYYFPLNGPTGVDLQQIFNGDTHTPDGFYFAYQGTTYDSPAAIEALRASTEVNTGRGTKRQIDHMGNYSFDQGNVHFVFLDGNPHLFNALLSYEANYLSPPTAFPTYPGVLRDWLIKDLDSSDQPWKIVVFHHPSFSSSNSTVRNFQMRRVAKLLEDHGVNLVFNGHAHNYQRTHPLRALARVADAPDTAGEPAVAIDTAFDGARNTVPDGVLYLVEGAGGRDSHDSGGESPRGNANVVDEDDSATGTKTFGAGLTFPNGPAAWLDTHLTNPQMAPFIANAGQGPKITAVFKGRVFSFGHVVVDDNRLSLYQISEPLQERSSATADNPYPFGTDINGEPVNDPIPDTLLDPATGEIVTAPATGRPALLDAFTVTKPRLHGRLIARLSAPREVDGGDTLRYRLHLRNRSGYALNGTQVILPLPDGARPAGSMAGLVQLDDRLVLTVGRLAAGETRDVQFTLHTADRQAHERHRAHGRAHGHDRLLKTRATVRSATAMPVQSNPVVTRVDD</sequence>
<evidence type="ECO:0000313" key="4">
    <source>
        <dbReference type="EMBL" id="QID16515.1"/>
    </source>
</evidence>
<dbReference type="PANTHER" id="PTHR43143">
    <property type="entry name" value="METALLOPHOSPHOESTERASE, CALCINEURIN SUPERFAMILY"/>
    <property type="match status" value="1"/>
</dbReference>
<gene>
    <name evidence="4" type="ORF">G3580_02065</name>
</gene>
<feature type="domain" description="Calcineurin-like phosphoesterase" evidence="3">
    <location>
        <begin position="197"/>
        <end position="457"/>
    </location>
</feature>
<dbReference type="PANTHER" id="PTHR43143:SF1">
    <property type="entry name" value="SERINE_THREONINE-PROTEIN PHOSPHATASE CPPED1"/>
    <property type="match status" value="1"/>
</dbReference>
<dbReference type="InterPro" id="IPR004843">
    <property type="entry name" value="Calcineurin-like_PHP"/>
</dbReference>
<dbReference type="KEGG" id="azq:G3580_02065"/>
<reference evidence="4 5" key="1">
    <citation type="submission" date="2020-02" db="EMBL/GenBank/DDBJ databases">
        <title>Nitrogenibacter mangrovi gen. nov., sp. nov. isolated from mangrove sediment, a denitrifying betaproteobacterium.</title>
        <authorList>
            <person name="Liao H."/>
            <person name="Tian Y."/>
        </authorList>
    </citation>
    <scope>NUCLEOTIDE SEQUENCE [LARGE SCALE GENOMIC DNA]</scope>
    <source>
        <strain evidence="4 5">M9-3-2</strain>
    </source>
</reference>
<dbReference type="AlphaFoldDB" id="A0A6C1B0T8"/>
<proteinExistence type="predicted"/>